<keyword evidence="10" id="KW-0249">Electron transport</keyword>
<keyword evidence="7 18" id="KW-0812">Transmembrane</keyword>
<dbReference type="InterPro" id="IPR001505">
    <property type="entry name" value="Copper_CuA"/>
</dbReference>
<dbReference type="InterPro" id="IPR034236">
    <property type="entry name" value="CuRO_CcO_Caa3_II"/>
</dbReference>
<dbReference type="GO" id="GO:0042773">
    <property type="term" value="P:ATP synthesis coupled electron transport"/>
    <property type="evidence" value="ECO:0007669"/>
    <property type="project" value="TreeGrafter"/>
</dbReference>
<comment type="catalytic activity">
    <reaction evidence="15">
        <text>4 Fe(II)-[cytochrome c] + O2 + 8 H(+)(in) = 4 Fe(III)-[cytochrome c] + 2 H2O + 4 H(+)(out)</text>
        <dbReference type="Rhea" id="RHEA:11436"/>
        <dbReference type="Rhea" id="RHEA-COMP:10350"/>
        <dbReference type="Rhea" id="RHEA-COMP:14399"/>
        <dbReference type="ChEBI" id="CHEBI:15377"/>
        <dbReference type="ChEBI" id="CHEBI:15378"/>
        <dbReference type="ChEBI" id="CHEBI:15379"/>
        <dbReference type="ChEBI" id="CHEBI:29033"/>
        <dbReference type="ChEBI" id="CHEBI:29034"/>
        <dbReference type="EC" id="7.1.1.9"/>
    </reaction>
</comment>
<dbReference type="InterPro" id="IPR045187">
    <property type="entry name" value="CcO_II"/>
</dbReference>
<keyword evidence="12 16" id="KW-0408">Iron</keyword>
<dbReference type="PROSITE" id="PS51007">
    <property type="entry name" value="CYTC"/>
    <property type="match status" value="1"/>
</dbReference>
<evidence type="ECO:0000256" key="16">
    <source>
        <dbReference type="PROSITE-ProRule" id="PRU00433"/>
    </source>
</evidence>
<evidence type="ECO:0000256" key="7">
    <source>
        <dbReference type="ARBA" id="ARBA00022692"/>
    </source>
</evidence>
<dbReference type="InterPro" id="IPR036257">
    <property type="entry name" value="Cyt_c_oxidase_su2_TM_sf"/>
</dbReference>
<keyword evidence="11 18" id="KW-1133">Transmembrane helix</keyword>
<evidence type="ECO:0000259" key="20">
    <source>
        <dbReference type="PROSITE" id="PS51007"/>
    </source>
</evidence>
<dbReference type="GO" id="GO:0020037">
    <property type="term" value="F:heme binding"/>
    <property type="evidence" value="ECO:0007669"/>
    <property type="project" value="InterPro"/>
</dbReference>
<dbReference type="InterPro" id="IPR009056">
    <property type="entry name" value="Cyt_c-like_dom"/>
</dbReference>
<keyword evidence="8 16" id="KW-0479">Metal-binding</keyword>
<reference evidence="21" key="1">
    <citation type="submission" date="2016-09" db="EMBL/GenBank/DDBJ databases">
        <title>The Complete Genome of Burkholderia sprentiae wsm5005.</title>
        <authorList>
            <person name="De Meyer S."/>
            <person name="Wang P."/>
            <person name="Terpolilli J."/>
        </authorList>
    </citation>
    <scope>NUCLEOTIDE SEQUENCE [LARGE SCALE GENOMIC DNA]</scope>
    <source>
        <strain evidence="21">WSM5005</strain>
        <plasmid evidence="21">pl1WSM5005</plasmid>
    </source>
</reference>
<dbReference type="PANTHER" id="PTHR22888:SF9">
    <property type="entry name" value="CYTOCHROME C OXIDASE SUBUNIT 2"/>
    <property type="match status" value="1"/>
</dbReference>
<evidence type="ECO:0000256" key="6">
    <source>
        <dbReference type="ARBA" id="ARBA00022617"/>
    </source>
</evidence>
<dbReference type="PROSITE" id="PS50857">
    <property type="entry name" value="COX2_CUA"/>
    <property type="match status" value="1"/>
</dbReference>
<keyword evidence="22" id="KW-1185">Reference proteome</keyword>
<dbReference type="EC" id="7.1.1.9" evidence="4"/>
<evidence type="ECO:0000256" key="3">
    <source>
        <dbReference type="ARBA" id="ARBA00007866"/>
    </source>
</evidence>
<evidence type="ECO:0000256" key="15">
    <source>
        <dbReference type="ARBA" id="ARBA00047816"/>
    </source>
</evidence>
<feature type="compositionally biased region" description="Basic and acidic residues" evidence="17">
    <location>
        <begin position="88"/>
        <end position="105"/>
    </location>
</feature>
<dbReference type="Gene3D" id="1.10.287.90">
    <property type="match status" value="1"/>
</dbReference>
<evidence type="ECO:0000256" key="11">
    <source>
        <dbReference type="ARBA" id="ARBA00022989"/>
    </source>
</evidence>
<evidence type="ECO:0000313" key="21">
    <source>
        <dbReference type="EMBL" id="APA89840.2"/>
    </source>
</evidence>
<keyword evidence="9" id="KW-1278">Translocase</keyword>
<evidence type="ECO:0000256" key="9">
    <source>
        <dbReference type="ARBA" id="ARBA00022967"/>
    </source>
</evidence>
<dbReference type="KEGG" id="pspw:BJG93_30755"/>
<dbReference type="Pfam" id="PF00116">
    <property type="entry name" value="COX2"/>
    <property type="match status" value="1"/>
</dbReference>
<feature type="domain" description="Cytochrome oxidase subunit II copper A binding" evidence="19">
    <location>
        <begin position="150"/>
        <end position="266"/>
    </location>
</feature>
<dbReference type="Proteomes" id="UP000179860">
    <property type="component" value="Plasmid pl1WSM5005"/>
</dbReference>
<dbReference type="Gene3D" id="2.60.40.420">
    <property type="entry name" value="Cupredoxins - blue copper proteins"/>
    <property type="match status" value="1"/>
</dbReference>
<accession>A0A1I9YUF1</accession>
<dbReference type="PROSITE" id="PS00078">
    <property type="entry name" value="COX2"/>
    <property type="match status" value="1"/>
</dbReference>
<evidence type="ECO:0000256" key="13">
    <source>
        <dbReference type="ARBA" id="ARBA00023008"/>
    </source>
</evidence>
<feature type="transmembrane region" description="Helical" evidence="18">
    <location>
        <begin position="118"/>
        <end position="139"/>
    </location>
</feature>
<dbReference type="EMBL" id="CP017563">
    <property type="protein sequence ID" value="APA89840.2"/>
    <property type="molecule type" value="Genomic_DNA"/>
</dbReference>
<keyword evidence="5" id="KW-0813">Transport</keyword>
<evidence type="ECO:0000256" key="5">
    <source>
        <dbReference type="ARBA" id="ARBA00022448"/>
    </source>
</evidence>
<dbReference type="GO" id="GO:0005507">
    <property type="term" value="F:copper ion binding"/>
    <property type="evidence" value="ECO:0007669"/>
    <property type="project" value="InterPro"/>
</dbReference>
<name>A0A1I9YUF1_9BURK</name>
<comment type="subcellular location">
    <subcellularLocation>
        <location evidence="1">Membrane</location>
        <topology evidence="1">Multi-pass membrane protein</topology>
    </subcellularLocation>
    <subcellularLocation>
        <location evidence="2">Periplasm</location>
    </subcellularLocation>
</comment>
<protein>
    <recommendedName>
        <fullName evidence="4">cytochrome-c oxidase</fullName>
        <ecNumber evidence="4">7.1.1.9</ecNumber>
    </recommendedName>
</protein>
<feature type="domain" description="Cytochrome c" evidence="20">
    <location>
        <begin position="281"/>
        <end position="372"/>
    </location>
</feature>
<feature type="region of interest" description="Disordered" evidence="17">
    <location>
        <begin position="88"/>
        <end position="112"/>
    </location>
</feature>
<sequence>MVDIAGPIGPMASDRIAFVARRGVRVLLACVARSACAQQAPQDALHPAGVQAAHIVRLWHLSLIVCGAVFAAVLLATLVALVRRADRSGDTGSDRGGDRGGDEHAPLAQPQERGPQRAVAIVSIASVVVLLGLIVADVLTDRALSRLPVDNALHLEVTGQQWWWKIDYPSDAQQPGFSTANEFHVPAGRPVIIALKTTDVIHSFWMPNLHGKKDMLPGIDSTIEFRVDKTGIYRGQCAEYCGAEHAWMAMFVTADTPERYAQWRAQQATPAVAAALSPSDGLAQRGLQIFEQSSCANCHTVRGTSAQGTLGPDLTHLMSRQTIAAGVLSNTQQNLAAWIRDPNAVKPGTTMPTVPLSASDRQALVAWLGTLR</sequence>
<evidence type="ECO:0000256" key="18">
    <source>
        <dbReference type="SAM" id="Phobius"/>
    </source>
</evidence>
<evidence type="ECO:0000256" key="14">
    <source>
        <dbReference type="ARBA" id="ARBA00023136"/>
    </source>
</evidence>
<dbReference type="AlphaFoldDB" id="A0A1I9YUF1"/>
<dbReference type="SUPFAM" id="SSF49503">
    <property type="entry name" value="Cupredoxins"/>
    <property type="match status" value="1"/>
</dbReference>
<dbReference type="SUPFAM" id="SSF46626">
    <property type="entry name" value="Cytochrome c"/>
    <property type="match status" value="1"/>
</dbReference>
<dbReference type="Pfam" id="PF00034">
    <property type="entry name" value="Cytochrom_C"/>
    <property type="match status" value="1"/>
</dbReference>
<dbReference type="GO" id="GO:0042597">
    <property type="term" value="C:periplasmic space"/>
    <property type="evidence" value="ECO:0007669"/>
    <property type="project" value="UniProtKB-SubCell"/>
</dbReference>
<geneLocation type="plasmid" evidence="21 22">
    <name>pl1WSM5005</name>
</geneLocation>
<dbReference type="InterPro" id="IPR036909">
    <property type="entry name" value="Cyt_c-like_dom_sf"/>
</dbReference>
<keyword evidence="21" id="KW-0614">Plasmid</keyword>
<evidence type="ECO:0000256" key="10">
    <source>
        <dbReference type="ARBA" id="ARBA00022982"/>
    </source>
</evidence>
<evidence type="ECO:0000256" key="12">
    <source>
        <dbReference type="ARBA" id="ARBA00023004"/>
    </source>
</evidence>
<dbReference type="GO" id="GO:0016020">
    <property type="term" value="C:membrane"/>
    <property type="evidence" value="ECO:0007669"/>
    <property type="project" value="UniProtKB-SubCell"/>
</dbReference>
<keyword evidence="14 18" id="KW-0472">Membrane</keyword>
<gene>
    <name evidence="21" type="ORF">BJG93_30755</name>
</gene>
<dbReference type="GO" id="GO:0004129">
    <property type="term" value="F:cytochrome-c oxidase activity"/>
    <property type="evidence" value="ECO:0007669"/>
    <property type="project" value="UniProtKB-EC"/>
</dbReference>
<keyword evidence="13" id="KW-0186">Copper</keyword>
<organism evidence="21 22">
    <name type="scientific">Paraburkholderia sprentiae WSM5005</name>
    <dbReference type="NCBI Taxonomy" id="754502"/>
    <lineage>
        <taxon>Bacteria</taxon>
        <taxon>Pseudomonadati</taxon>
        <taxon>Pseudomonadota</taxon>
        <taxon>Betaproteobacteria</taxon>
        <taxon>Burkholderiales</taxon>
        <taxon>Burkholderiaceae</taxon>
        <taxon>Paraburkholderia</taxon>
    </lineage>
</organism>
<dbReference type="PANTHER" id="PTHR22888">
    <property type="entry name" value="CYTOCHROME C OXIDASE, SUBUNIT II"/>
    <property type="match status" value="1"/>
</dbReference>
<evidence type="ECO:0000256" key="8">
    <source>
        <dbReference type="ARBA" id="ARBA00022723"/>
    </source>
</evidence>
<dbReference type="InterPro" id="IPR008972">
    <property type="entry name" value="Cupredoxin"/>
</dbReference>
<dbReference type="CDD" id="cd04213">
    <property type="entry name" value="CuRO_CcO_Caa3_II"/>
    <property type="match status" value="1"/>
</dbReference>
<evidence type="ECO:0000256" key="4">
    <source>
        <dbReference type="ARBA" id="ARBA00012949"/>
    </source>
</evidence>
<dbReference type="InterPro" id="IPR002429">
    <property type="entry name" value="CcO_II-like_C"/>
</dbReference>
<feature type="transmembrane region" description="Helical" evidence="18">
    <location>
        <begin position="58"/>
        <end position="82"/>
    </location>
</feature>
<reference evidence="21" key="2">
    <citation type="submission" date="2021-06" db="EMBL/GenBank/DDBJ databases">
        <authorList>
            <person name="Rogers T.H."/>
            <person name="Ramsay J.P."/>
            <person name="Wang P."/>
            <person name="Terpolilli J."/>
        </authorList>
    </citation>
    <scope>NUCLEOTIDE SEQUENCE</scope>
    <source>
        <strain evidence="21">WSM5005</strain>
        <plasmid evidence="21">pl1WSM5005</plasmid>
    </source>
</reference>
<evidence type="ECO:0000256" key="2">
    <source>
        <dbReference type="ARBA" id="ARBA00004418"/>
    </source>
</evidence>
<evidence type="ECO:0000313" key="22">
    <source>
        <dbReference type="Proteomes" id="UP000179860"/>
    </source>
</evidence>
<evidence type="ECO:0000256" key="17">
    <source>
        <dbReference type="SAM" id="MobiDB-lite"/>
    </source>
</evidence>
<evidence type="ECO:0000259" key="19">
    <source>
        <dbReference type="PROSITE" id="PS50857"/>
    </source>
</evidence>
<comment type="similarity">
    <text evidence="3">Belongs to the cytochrome c oxidase subunit 2 family.</text>
</comment>
<proteinExistence type="inferred from homology"/>
<keyword evidence="6 16" id="KW-0349">Heme</keyword>
<evidence type="ECO:0000256" key="1">
    <source>
        <dbReference type="ARBA" id="ARBA00004141"/>
    </source>
</evidence>